<feature type="compositionally biased region" description="Low complexity" evidence="1">
    <location>
        <begin position="53"/>
        <end position="77"/>
    </location>
</feature>
<dbReference type="NCBIfam" id="TIGR02605">
    <property type="entry name" value="CxxC_CxxC_SSSS"/>
    <property type="match status" value="1"/>
</dbReference>
<reference evidence="3 4" key="1">
    <citation type="submission" date="2016-10" db="EMBL/GenBank/DDBJ databases">
        <authorList>
            <person name="de Groot N.N."/>
        </authorList>
    </citation>
    <scope>NUCLEOTIDE SEQUENCE [LARGE SCALE GENOMIC DNA]</scope>
    <source>
        <strain evidence="3 4">AA1</strain>
    </source>
</reference>
<dbReference type="STRING" id="419481.SAMN05216233_103135"/>
<dbReference type="Pfam" id="PF09723">
    <property type="entry name" value="Zn_ribbon_8"/>
    <property type="match status" value="1"/>
</dbReference>
<dbReference type="Proteomes" id="UP000198870">
    <property type="component" value="Unassembled WGS sequence"/>
</dbReference>
<dbReference type="EMBL" id="FMUX01000003">
    <property type="protein sequence ID" value="SCY04319.1"/>
    <property type="molecule type" value="Genomic_DNA"/>
</dbReference>
<name>A0A1G5CP47_9BACT</name>
<evidence type="ECO:0000256" key="1">
    <source>
        <dbReference type="SAM" id="MobiDB-lite"/>
    </source>
</evidence>
<sequence length="77" mass="7765">MPIFEYKCGACSHEFEYLVMGGKDPESCPKCGDKNVSKQMSRCGFVSKGAGGEISSSSASGSSCTGCSATSCAGCGS</sequence>
<evidence type="ECO:0000313" key="4">
    <source>
        <dbReference type="Proteomes" id="UP000198870"/>
    </source>
</evidence>
<feature type="domain" description="Putative regulatory protein FmdB zinc ribbon" evidence="2">
    <location>
        <begin position="1"/>
        <end position="41"/>
    </location>
</feature>
<accession>A0A1G5CP47</accession>
<evidence type="ECO:0000259" key="2">
    <source>
        <dbReference type="SMART" id="SM00834"/>
    </source>
</evidence>
<protein>
    <submittedName>
        <fullName evidence="3">Putative regulatory protein, FmdB family</fullName>
    </submittedName>
</protein>
<dbReference type="OrthoDB" id="9813321at2"/>
<evidence type="ECO:0000313" key="3">
    <source>
        <dbReference type="EMBL" id="SCY04319.1"/>
    </source>
</evidence>
<organism evidence="3 4">
    <name type="scientific">Desulfoluna spongiiphila</name>
    <dbReference type="NCBI Taxonomy" id="419481"/>
    <lineage>
        <taxon>Bacteria</taxon>
        <taxon>Pseudomonadati</taxon>
        <taxon>Thermodesulfobacteriota</taxon>
        <taxon>Desulfobacteria</taxon>
        <taxon>Desulfobacterales</taxon>
        <taxon>Desulfolunaceae</taxon>
        <taxon>Desulfoluna</taxon>
    </lineage>
</organism>
<feature type="region of interest" description="Disordered" evidence="1">
    <location>
        <begin position="51"/>
        <end position="77"/>
    </location>
</feature>
<gene>
    <name evidence="3" type="ORF">SAMN05216233_103135</name>
</gene>
<dbReference type="SMART" id="SM00834">
    <property type="entry name" value="CxxC_CXXC_SSSS"/>
    <property type="match status" value="1"/>
</dbReference>
<dbReference type="AlphaFoldDB" id="A0A1G5CP47"/>
<proteinExistence type="predicted"/>
<dbReference type="InterPro" id="IPR013429">
    <property type="entry name" value="Regulatory_FmdB_Zinc_ribbon"/>
</dbReference>
<keyword evidence="4" id="KW-1185">Reference proteome</keyword>
<dbReference type="RefSeq" id="WP_092209270.1">
    <property type="nucleotide sequence ID" value="NZ_FMUX01000003.1"/>
</dbReference>